<proteinExistence type="inferred from homology"/>
<dbReference type="InterPro" id="IPR023214">
    <property type="entry name" value="HAD_sf"/>
</dbReference>
<comment type="similarity">
    <text evidence="4 10">Belongs to the HAD-like hydrolase superfamily. CbbY/CbbZ/Gph/YieH family.</text>
</comment>
<comment type="pathway">
    <text evidence="3 10">Organic acid metabolism; glycolate biosynthesis; glycolate from 2-phosphoglycolate: step 1/1.</text>
</comment>
<keyword evidence="9 10" id="KW-0119">Carbohydrate metabolism</keyword>
<comment type="function">
    <text evidence="10">Specifically catalyzes the dephosphorylation of 2-phosphoglycolate. Is involved in the dissimilation of the intracellular 2-phosphoglycolate formed during the DNA repair of 3'-phosphoglycolate ends, a major class of DNA lesions induced by oxidative stress.</text>
</comment>
<protein>
    <recommendedName>
        <fullName evidence="5 10">Phosphoglycolate phosphatase</fullName>
        <shortName evidence="10">PGP</shortName>
        <shortName evidence="10">PGPase</shortName>
        <ecNumber evidence="5 10">3.1.3.18</ecNumber>
    </recommendedName>
</protein>
<dbReference type="SFLD" id="SFLDS00003">
    <property type="entry name" value="Haloacid_Dehalogenase"/>
    <property type="match status" value="1"/>
</dbReference>
<gene>
    <name evidence="11" type="ORF">ALO63_05026</name>
</gene>
<dbReference type="SUPFAM" id="SSF56784">
    <property type="entry name" value="HAD-like"/>
    <property type="match status" value="1"/>
</dbReference>
<comment type="catalytic activity">
    <reaction evidence="1 10">
        <text>2-phosphoglycolate + H2O = glycolate + phosphate</text>
        <dbReference type="Rhea" id="RHEA:14369"/>
        <dbReference type="ChEBI" id="CHEBI:15377"/>
        <dbReference type="ChEBI" id="CHEBI:29805"/>
        <dbReference type="ChEBI" id="CHEBI:43474"/>
        <dbReference type="ChEBI" id="CHEBI:58033"/>
        <dbReference type="EC" id="3.1.3.18"/>
    </reaction>
</comment>
<dbReference type="GO" id="GO:0008967">
    <property type="term" value="F:phosphoglycolate phosphatase activity"/>
    <property type="evidence" value="ECO:0007669"/>
    <property type="project" value="UniProtKB-UniRule"/>
</dbReference>
<evidence type="ECO:0000313" key="11">
    <source>
        <dbReference type="EMBL" id="KPY03333.1"/>
    </source>
</evidence>
<evidence type="ECO:0000256" key="10">
    <source>
        <dbReference type="HAMAP-Rule" id="MF_00495"/>
    </source>
</evidence>
<evidence type="ECO:0000256" key="7">
    <source>
        <dbReference type="ARBA" id="ARBA00022801"/>
    </source>
</evidence>
<accession>A0A0P9VGX2</accession>
<dbReference type="PATRIC" id="fig|34065.5.peg.3494"/>
<dbReference type="SFLD" id="SFLDG01129">
    <property type="entry name" value="C1.5:_HAD__Beta-PGM__Phosphata"/>
    <property type="match status" value="1"/>
</dbReference>
<dbReference type="InterPro" id="IPR006439">
    <property type="entry name" value="HAD-SF_hydro_IA"/>
</dbReference>
<comment type="caution">
    <text evidence="11">The sequence shown here is derived from an EMBL/GenBank/DDBJ whole genome shotgun (WGS) entry which is preliminary data.</text>
</comment>
<comment type="cofactor">
    <cofactor evidence="2 10">
        <name>Mg(2+)</name>
        <dbReference type="ChEBI" id="CHEBI:18420"/>
    </cofactor>
</comment>
<feature type="binding site" evidence="10">
    <location>
        <position position="24"/>
    </location>
    <ligand>
        <name>Mg(2+)</name>
        <dbReference type="ChEBI" id="CHEBI:18420"/>
    </ligand>
</feature>
<dbReference type="AlphaFoldDB" id="A0A0P9VGX2"/>
<dbReference type="PANTHER" id="PTHR43434:SF1">
    <property type="entry name" value="PHOSPHOGLYCOLATE PHOSPHATASE"/>
    <property type="match status" value="1"/>
</dbReference>
<keyword evidence="8 10" id="KW-0460">Magnesium</keyword>
<organism evidence="11 12">
    <name type="scientific">Pseudomonas amygdali pv. mori</name>
    <dbReference type="NCBI Taxonomy" id="34065"/>
    <lineage>
        <taxon>Bacteria</taxon>
        <taxon>Pseudomonadati</taxon>
        <taxon>Pseudomonadota</taxon>
        <taxon>Gammaproteobacteria</taxon>
        <taxon>Pseudomonadales</taxon>
        <taxon>Pseudomonadaceae</taxon>
        <taxon>Pseudomonas</taxon>
        <taxon>Pseudomonas amygdali</taxon>
    </lineage>
</organism>
<dbReference type="GO" id="GO:0005975">
    <property type="term" value="P:carbohydrate metabolic process"/>
    <property type="evidence" value="ECO:0007669"/>
    <property type="project" value="InterPro"/>
</dbReference>
<dbReference type="GO" id="GO:0046295">
    <property type="term" value="P:glycolate biosynthetic process"/>
    <property type="evidence" value="ECO:0007669"/>
    <property type="project" value="UniProtKB-UniRule"/>
</dbReference>
<dbReference type="CDD" id="cd16417">
    <property type="entry name" value="HAD_PGPase"/>
    <property type="match status" value="1"/>
</dbReference>
<feature type="binding site" evidence="10">
    <location>
        <position position="185"/>
    </location>
    <ligand>
        <name>Mg(2+)</name>
        <dbReference type="ChEBI" id="CHEBI:18420"/>
    </ligand>
</feature>
<dbReference type="Gene3D" id="3.40.50.1000">
    <property type="entry name" value="HAD superfamily/HAD-like"/>
    <property type="match status" value="1"/>
</dbReference>
<evidence type="ECO:0000256" key="3">
    <source>
        <dbReference type="ARBA" id="ARBA00004818"/>
    </source>
</evidence>
<dbReference type="EMBL" id="LJQU01000049">
    <property type="protein sequence ID" value="KPY03333.1"/>
    <property type="molecule type" value="Genomic_DNA"/>
</dbReference>
<evidence type="ECO:0000313" key="12">
    <source>
        <dbReference type="Proteomes" id="UP000050420"/>
    </source>
</evidence>
<evidence type="ECO:0000256" key="4">
    <source>
        <dbReference type="ARBA" id="ARBA00006171"/>
    </source>
</evidence>
<dbReference type="FunFam" id="3.40.50.1000:FF:000022">
    <property type="entry name" value="Phosphoglycolate phosphatase"/>
    <property type="match status" value="1"/>
</dbReference>
<dbReference type="GO" id="GO:0006281">
    <property type="term" value="P:DNA repair"/>
    <property type="evidence" value="ECO:0007669"/>
    <property type="project" value="TreeGrafter"/>
</dbReference>
<evidence type="ECO:0000256" key="8">
    <source>
        <dbReference type="ARBA" id="ARBA00022842"/>
    </source>
</evidence>
<dbReference type="HAMAP" id="MF_00495">
    <property type="entry name" value="GPH_hydrolase_bact"/>
    <property type="match status" value="1"/>
</dbReference>
<dbReference type="NCBIfam" id="TIGR01449">
    <property type="entry name" value="PGP_bact"/>
    <property type="match status" value="1"/>
</dbReference>
<dbReference type="InterPro" id="IPR037512">
    <property type="entry name" value="PGPase_prok"/>
</dbReference>
<feature type="active site" description="Nucleophile" evidence="10">
    <location>
        <position position="22"/>
    </location>
</feature>
<feature type="binding site" evidence="10">
    <location>
        <position position="22"/>
    </location>
    <ligand>
        <name>Mg(2+)</name>
        <dbReference type="ChEBI" id="CHEBI:18420"/>
    </ligand>
</feature>
<keyword evidence="6 10" id="KW-0479">Metal-binding</keyword>
<dbReference type="Gene3D" id="1.10.150.240">
    <property type="entry name" value="Putative phosphatase, domain 2"/>
    <property type="match status" value="1"/>
</dbReference>
<dbReference type="NCBIfam" id="NF009695">
    <property type="entry name" value="PRK13222.1-2"/>
    <property type="match status" value="1"/>
</dbReference>
<dbReference type="EC" id="3.1.3.18" evidence="5 10"/>
<dbReference type="InterPro" id="IPR050155">
    <property type="entry name" value="HAD-like_hydrolase_sf"/>
</dbReference>
<dbReference type="NCBIfam" id="TIGR01549">
    <property type="entry name" value="HAD-SF-IA-v1"/>
    <property type="match status" value="1"/>
</dbReference>
<dbReference type="NCBIfam" id="TIGR01509">
    <property type="entry name" value="HAD-SF-IA-v3"/>
    <property type="match status" value="1"/>
</dbReference>
<dbReference type="PRINTS" id="PR00413">
    <property type="entry name" value="HADHALOGNASE"/>
</dbReference>
<evidence type="ECO:0000256" key="6">
    <source>
        <dbReference type="ARBA" id="ARBA00022723"/>
    </source>
</evidence>
<dbReference type="UniPathway" id="UPA00865">
    <property type="reaction ID" value="UER00834"/>
</dbReference>
<reference evidence="11 12" key="1">
    <citation type="submission" date="2015-09" db="EMBL/GenBank/DDBJ databases">
        <title>Genome announcement of multiple Pseudomonas syringae strains.</title>
        <authorList>
            <person name="Thakur S."/>
            <person name="Wang P.W."/>
            <person name="Gong Y."/>
            <person name="Weir B.S."/>
            <person name="Guttman D.S."/>
        </authorList>
    </citation>
    <scope>NUCLEOTIDE SEQUENCE [LARGE SCALE GENOMIC DNA]</scope>
    <source>
        <strain evidence="11 12">ICMP4331</strain>
    </source>
</reference>
<dbReference type="GO" id="GO:0046872">
    <property type="term" value="F:metal ion binding"/>
    <property type="evidence" value="ECO:0007669"/>
    <property type="project" value="UniProtKB-KW"/>
</dbReference>
<evidence type="ECO:0000256" key="9">
    <source>
        <dbReference type="ARBA" id="ARBA00023277"/>
    </source>
</evidence>
<dbReference type="InterPro" id="IPR036412">
    <property type="entry name" value="HAD-like_sf"/>
</dbReference>
<evidence type="ECO:0000256" key="1">
    <source>
        <dbReference type="ARBA" id="ARBA00000830"/>
    </source>
</evidence>
<name>A0A0P9VGX2_PSEA0</name>
<dbReference type="InterPro" id="IPR023198">
    <property type="entry name" value="PGP-like_dom2"/>
</dbReference>
<sequence>MPRMSGFEQLFAGKLPKLIMFDLDGTLVDSVPDLAVAVDTMLAELGRPIAGLESVRAWVGNGAPVLVRRALANHLDHSGVDDELAEQGLEIFMRAYAQKHEFTVVYPGVRETLKWLQKMGVEMALITNKPERFVAPLLDEMKLGRFFRWIIGGDTMPQKKTDPAALFFVMKMAGVPASQALFVGDSRSDVQAAKAAGVACVALSYGYNHGRPIAEENPAMVIDDLRKLIPGCLDMDAEILLLDIKRPSSRESIVVVTRKLWMKVIKALARWRWRA</sequence>
<dbReference type="NCBIfam" id="NF009698">
    <property type="entry name" value="PRK13223.1"/>
    <property type="match status" value="1"/>
</dbReference>
<dbReference type="PANTHER" id="PTHR43434">
    <property type="entry name" value="PHOSPHOGLYCOLATE PHOSPHATASE"/>
    <property type="match status" value="1"/>
</dbReference>
<dbReference type="Pfam" id="PF00702">
    <property type="entry name" value="Hydrolase"/>
    <property type="match status" value="1"/>
</dbReference>
<dbReference type="GO" id="GO:0005829">
    <property type="term" value="C:cytosol"/>
    <property type="evidence" value="ECO:0007669"/>
    <property type="project" value="TreeGrafter"/>
</dbReference>
<evidence type="ECO:0000256" key="5">
    <source>
        <dbReference type="ARBA" id="ARBA00013078"/>
    </source>
</evidence>
<keyword evidence="7 10" id="KW-0378">Hydrolase</keyword>
<dbReference type="SFLD" id="SFLDG01135">
    <property type="entry name" value="C1.5.6:_HAD__Beta-PGM__Phospha"/>
    <property type="match status" value="1"/>
</dbReference>
<dbReference type="Proteomes" id="UP000050420">
    <property type="component" value="Unassembled WGS sequence"/>
</dbReference>
<evidence type="ECO:0000256" key="2">
    <source>
        <dbReference type="ARBA" id="ARBA00001946"/>
    </source>
</evidence>